<evidence type="ECO:0000313" key="3">
    <source>
        <dbReference type="Proteomes" id="UP000615593"/>
    </source>
</evidence>
<dbReference type="EMBL" id="BMWY01000005">
    <property type="protein sequence ID" value="GGZ58589.1"/>
    <property type="molecule type" value="Genomic_DNA"/>
</dbReference>
<sequence>MKASKTYLKGKSVFVVSAIVIAVTSLTVYFTGIHYQRSVNDNLLISLSIIAIVLFVFITYGLFKGIGLVNNFPKFKKFKSGEMIDLPVGKNSVSSVDVGDGIEGLLFSIVSWILLTIAFVIFLVFLEAVLWLSIFVILAMLYWVFFRALKLVFSKAKITQGHFFKSIAFALGYTLLYTGWIFAIVFIAEQLG</sequence>
<dbReference type="GeneID" id="94369683"/>
<name>A0ABQ3BVI8_9FLAO</name>
<dbReference type="Proteomes" id="UP000615593">
    <property type="component" value="Unassembled WGS sequence"/>
</dbReference>
<keyword evidence="1" id="KW-0812">Transmembrane</keyword>
<feature type="transmembrane region" description="Helical" evidence="1">
    <location>
        <begin position="128"/>
        <end position="146"/>
    </location>
</feature>
<keyword evidence="1" id="KW-1133">Transmembrane helix</keyword>
<feature type="transmembrane region" description="Helical" evidence="1">
    <location>
        <begin position="12"/>
        <end position="31"/>
    </location>
</feature>
<feature type="transmembrane region" description="Helical" evidence="1">
    <location>
        <begin position="167"/>
        <end position="188"/>
    </location>
</feature>
<feature type="transmembrane region" description="Helical" evidence="1">
    <location>
        <begin position="104"/>
        <end position="122"/>
    </location>
</feature>
<keyword evidence="1" id="KW-0472">Membrane</keyword>
<dbReference type="RefSeq" id="WP_027884563.1">
    <property type="nucleotide sequence ID" value="NZ_BMWY01000005.1"/>
</dbReference>
<accession>A0ABQ3BVI8</accession>
<evidence type="ECO:0000256" key="1">
    <source>
        <dbReference type="SAM" id="Phobius"/>
    </source>
</evidence>
<proteinExistence type="predicted"/>
<feature type="transmembrane region" description="Helical" evidence="1">
    <location>
        <begin position="43"/>
        <end position="63"/>
    </location>
</feature>
<protein>
    <submittedName>
        <fullName evidence="2">Uncharacterized protein</fullName>
    </submittedName>
</protein>
<reference evidence="3" key="1">
    <citation type="journal article" date="2019" name="Int. J. Syst. Evol. Microbiol.">
        <title>The Global Catalogue of Microorganisms (GCM) 10K type strain sequencing project: providing services to taxonomists for standard genome sequencing and annotation.</title>
        <authorList>
            <consortium name="The Broad Institute Genomics Platform"/>
            <consortium name="The Broad Institute Genome Sequencing Center for Infectious Disease"/>
            <person name="Wu L."/>
            <person name="Ma J."/>
        </authorList>
    </citation>
    <scope>NUCLEOTIDE SEQUENCE [LARGE SCALE GENOMIC DNA]</scope>
    <source>
        <strain evidence="3">KCTC 12708</strain>
    </source>
</reference>
<gene>
    <name evidence="2" type="ORF">GCM10008088_20200</name>
</gene>
<comment type="caution">
    <text evidence="2">The sequence shown here is derived from an EMBL/GenBank/DDBJ whole genome shotgun (WGS) entry which is preliminary data.</text>
</comment>
<organism evidence="2 3">
    <name type="scientific">Mesonia mobilis</name>
    <dbReference type="NCBI Taxonomy" id="369791"/>
    <lineage>
        <taxon>Bacteria</taxon>
        <taxon>Pseudomonadati</taxon>
        <taxon>Bacteroidota</taxon>
        <taxon>Flavobacteriia</taxon>
        <taxon>Flavobacteriales</taxon>
        <taxon>Flavobacteriaceae</taxon>
        <taxon>Mesonia</taxon>
    </lineage>
</organism>
<evidence type="ECO:0000313" key="2">
    <source>
        <dbReference type="EMBL" id="GGZ58589.1"/>
    </source>
</evidence>
<keyword evidence="3" id="KW-1185">Reference proteome</keyword>